<dbReference type="EMBL" id="BPQG01000024">
    <property type="protein sequence ID" value="GJD43795.1"/>
    <property type="molecule type" value="Genomic_DNA"/>
</dbReference>
<keyword evidence="4" id="KW-1185">Reference proteome</keyword>
<dbReference type="PROSITE" id="PS50164">
    <property type="entry name" value="GIY_YIG"/>
    <property type="match status" value="1"/>
</dbReference>
<evidence type="ECO:0000313" key="4">
    <source>
        <dbReference type="Proteomes" id="UP001055117"/>
    </source>
</evidence>
<dbReference type="InterPro" id="IPR035901">
    <property type="entry name" value="GIY-YIG_endonuc_sf"/>
</dbReference>
<dbReference type="InterPro" id="IPR000305">
    <property type="entry name" value="GIY-YIG_endonuc"/>
</dbReference>
<dbReference type="CDD" id="cd10448">
    <property type="entry name" value="GIY-YIG_unchar_3"/>
    <property type="match status" value="1"/>
</dbReference>
<evidence type="ECO:0000313" key="3">
    <source>
        <dbReference type="EMBL" id="GJD43795.1"/>
    </source>
</evidence>
<evidence type="ECO:0000256" key="1">
    <source>
        <dbReference type="ARBA" id="ARBA00007435"/>
    </source>
</evidence>
<dbReference type="Proteomes" id="UP001055117">
    <property type="component" value="Unassembled WGS sequence"/>
</dbReference>
<dbReference type="PANTHER" id="PTHR34477:SF5">
    <property type="entry name" value="BSL5627 PROTEIN"/>
    <property type="match status" value="1"/>
</dbReference>
<dbReference type="PANTHER" id="PTHR34477">
    <property type="entry name" value="UPF0213 PROTEIN YHBQ"/>
    <property type="match status" value="1"/>
</dbReference>
<protein>
    <recommendedName>
        <fullName evidence="2">GIY-YIG domain-containing protein</fullName>
    </recommendedName>
</protein>
<reference evidence="3 4" key="1">
    <citation type="journal article" date="2021" name="Front. Microbiol.">
        <title>Comprehensive Comparative Genomics and Phenotyping of Methylobacterium Species.</title>
        <authorList>
            <person name="Alessa O."/>
            <person name="Ogura Y."/>
            <person name="Fujitani Y."/>
            <person name="Takami H."/>
            <person name="Hayashi T."/>
            <person name="Sahin N."/>
            <person name="Tani A."/>
        </authorList>
    </citation>
    <scope>NUCLEOTIDE SEQUENCE [LARGE SCALE GENOMIC DNA]</scope>
    <source>
        <strain evidence="3 4">DSM 23679</strain>
    </source>
</reference>
<comment type="similarity">
    <text evidence="1">Belongs to the UPF0213 family.</text>
</comment>
<comment type="caution">
    <text evidence="3">The sequence shown here is derived from an EMBL/GenBank/DDBJ whole genome shotgun (WGS) entry which is preliminary data.</text>
</comment>
<gene>
    <name evidence="3" type="ORF">AFCDBAGC_1651</name>
</gene>
<proteinExistence type="inferred from homology"/>
<dbReference type="SUPFAM" id="SSF82771">
    <property type="entry name" value="GIY-YIG endonuclease"/>
    <property type="match status" value="1"/>
</dbReference>
<dbReference type="Gene3D" id="3.40.1440.10">
    <property type="entry name" value="GIY-YIG endonuclease"/>
    <property type="match status" value="1"/>
</dbReference>
<dbReference type="Pfam" id="PF01541">
    <property type="entry name" value="GIY-YIG"/>
    <property type="match status" value="1"/>
</dbReference>
<feature type="domain" description="GIY-YIG" evidence="2">
    <location>
        <begin position="1"/>
        <end position="77"/>
    </location>
</feature>
<organism evidence="3 4">
    <name type="scientific">Methylobacterium cerastii</name>
    <dbReference type="NCBI Taxonomy" id="932741"/>
    <lineage>
        <taxon>Bacteria</taxon>
        <taxon>Pseudomonadati</taxon>
        <taxon>Pseudomonadota</taxon>
        <taxon>Alphaproteobacteria</taxon>
        <taxon>Hyphomicrobiales</taxon>
        <taxon>Methylobacteriaceae</taxon>
        <taxon>Methylobacterium</taxon>
    </lineage>
</organism>
<name>A0ABQ4QG30_9HYPH</name>
<dbReference type="RefSeq" id="WP_147752990.1">
    <property type="nucleotide sequence ID" value="NZ_BPQG01000024.1"/>
</dbReference>
<dbReference type="InterPro" id="IPR050190">
    <property type="entry name" value="UPF0213_domain"/>
</dbReference>
<sequence>MTSHVDILANQRNGTLYTGSTTDLARRVWEHRTAVTPGFTKTYGVVMLVWYEDHPRIIDARIREYAIKRWRRAWKLALIEAMNPDRRDLYLDLNQ</sequence>
<accession>A0ABQ4QG30</accession>
<evidence type="ECO:0000259" key="2">
    <source>
        <dbReference type="PROSITE" id="PS50164"/>
    </source>
</evidence>